<evidence type="ECO:0000313" key="4">
    <source>
        <dbReference type="EMBL" id="APT84845.1"/>
    </source>
</evidence>
<dbReference type="STRING" id="1431546.CAQU_06920"/>
<dbReference type="InterPro" id="IPR022300">
    <property type="entry name" value="PPK2-rel_1"/>
</dbReference>
<gene>
    <name evidence="4" type="ORF">CAQU_06920</name>
</gene>
<proteinExistence type="predicted"/>
<organism evidence="4 5">
    <name type="scientific">Corynebacterium aquilae DSM 44791</name>
    <dbReference type="NCBI Taxonomy" id="1431546"/>
    <lineage>
        <taxon>Bacteria</taxon>
        <taxon>Bacillati</taxon>
        <taxon>Actinomycetota</taxon>
        <taxon>Actinomycetes</taxon>
        <taxon>Mycobacteriales</taxon>
        <taxon>Corynebacteriaceae</taxon>
        <taxon>Corynebacterium</taxon>
    </lineage>
</organism>
<reference evidence="4 5" key="1">
    <citation type="submission" date="2014-08" db="EMBL/GenBank/DDBJ databases">
        <title>Complete genome sequence of Corynebacterium aquilae S-613T(T) (=DSM 44791(T)), isolated from the choana of a healthy golden eagle.</title>
        <authorList>
            <person name="Ruckert C."/>
            <person name="Albersmeier A."/>
            <person name="Winkler A."/>
            <person name="Kalinowski J."/>
        </authorList>
    </citation>
    <scope>NUCLEOTIDE SEQUENCE [LARGE SCALE GENOMIC DNA]</scope>
    <source>
        <strain evidence="4 5">S-613</strain>
    </source>
</reference>
<dbReference type="InterPro" id="IPR016898">
    <property type="entry name" value="Polyphosphate_phosphotransfera"/>
</dbReference>
<dbReference type="GO" id="GO:0008976">
    <property type="term" value="F:polyphosphate kinase activity"/>
    <property type="evidence" value="ECO:0007669"/>
    <property type="project" value="InterPro"/>
</dbReference>
<keyword evidence="5" id="KW-1185">Reference proteome</keyword>
<dbReference type="Pfam" id="PF03976">
    <property type="entry name" value="PPK2"/>
    <property type="match status" value="1"/>
</dbReference>
<evidence type="ECO:0000313" key="5">
    <source>
        <dbReference type="Proteomes" id="UP000185478"/>
    </source>
</evidence>
<evidence type="ECO:0000259" key="3">
    <source>
        <dbReference type="Pfam" id="PF03976"/>
    </source>
</evidence>
<sequence length="283" mass="32509">MANFSVDDARALAVGPQVVLADIDPASTPHFDGSKKKLTHEFTEIDEELDELQRKLYANARADMPNTGAVLLVLQGMDTSGKGGQVRHVFRAFDPQGVVHAAFGKPTEEEKAHDFLWRIAPKVPGPGMIGVFDRSHYEDVLIHRVRKLSPPEEIERRYGAINDFEAQLTQRGVKIIKVMLHISQQFQKQNLLERLEDPTKYWKYNPGDVDERALWEQYQQAYEIALRRTTTDYAPWYVVPSDNKPYARMVVKYLLLGALRDMDLDWPPAHFDVEEELHRVRNS</sequence>
<keyword evidence="1" id="KW-0808">Transferase</keyword>
<dbReference type="InterPro" id="IPR022488">
    <property type="entry name" value="PPK2-related"/>
</dbReference>
<evidence type="ECO:0000256" key="2">
    <source>
        <dbReference type="ARBA" id="ARBA00022777"/>
    </source>
</evidence>
<dbReference type="PANTHER" id="PTHR34383">
    <property type="entry name" value="POLYPHOSPHATE:AMP PHOSPHOTRANSFERASE-RELATED"/>
    <property type="match status" value="1"/>
</dbReference>
<dbReference type="KEGG" id="caqu:CAQU_06920"/>
<feature type="domain" description="Polyphosphate kinase-2-related" evidence="3">
    <location>
        <begin position="45"/>
        <end position="263"/>
    </location>
</feature>
<dbReference type="PANTHER" id="PTHR34383:SF3">
    <property type="entry name" value="POLYPHOSPHATE:AMP PHOSPHOTRANSFERASE"/>
    <property type="match status" value="1"/>
</dbReference>
<evidence type="ECO:0000256" key="1">
    <source>
        <dbReference type="ARBA" id="ARBA00022679"/>
    </source>
</evidence>
<dbReference type="GO" id="GO:0006797">
    <property type="term" value="P:polyphosphate metabolic process"/>
    <property type="evidence" value="ECO:0007669"/>
    <property type="project" value="InterPro"/>
</dbReference>
<dbReference type="EMBL" id="CP009245">
    <property type="protein sequence ID" value="APT84845.1"/>
    <property type="molecule type" value="Genomic_DNA"/>
</dbReference>
<dbReference type="OrthoDB" id="9775224at2"/>
<dbReference type="NCBIfam" id="TIGR03709">
    <property type="entry name" value="PPK2_rel_1"/>
    <property type="match status" value="1"/>
</dbReference>
<dbReference type="PIRSF" id="PIRSF028756">
    <property type="entry name" value="PPK2_prd"/>
    <property type="match status" value="1"/>
</dbReference>
<keyword evidence="2" id="KW-0418">Kinase</keyword>
<dbReference type="Gene3D" id="3.40.50.300">
    <property type="entry name" value="P-loop containing nucleotide triphosphate hydrolases"/>
    <property type="match status" value="1"/>
</dbReference>
<protein>
    <recommendedName>
        <fullName evidence="3">Polyphosphate kinase-2-related domain-containing protein</fullName>
    </recommendedName>
</protein>
<dbReference type="InterPro" id="IPR027417">
    <property type="entry name" value="P-loop_NTPase"/>
</dbReference>
<dbReference type="SUPFAM" id="SSF52540">
    <property type="entry name" value="P-loop containing nucleoside triphosphate hydrolases"/>
    <property type="match status" value="1"/>
</dbReference>
<name>A0A1L7CG90_9CORY</name>
<dbReference type="Proteomes" id="UP000185478">
    <property type="component" value="Chromosome"/>
</dbReference>
<dbReference type="AlphaFoldDB" id="A0A1L7CG90"/>
<dbReference type="RefSeq" id="WP_075728497.1">
    <property type="nucleotide sequence ID" value="NZ_CP009245.1"/>
</dbReference>
<accession>A0A1L7CG90</accession>